<feature type="compositionally biased region" description="Low complexity" evidence="1">
    <location>
        <begin position="100"/>
        <end position="128"/>
    </location>
</feature>
<comment type="caution">
    <text evidence="3">The sequence shown here is derived from an EMBL/GenBank/DDBJ whole genome shotgun (WGS) entry which is preliminary data.</text>
</comment>
<dbReference type="EMBL" id="JAIWYP010000005">
    <property type="protein sequence ID" value="KAH3827759.1"/>
    <property type="molecule type" value="Genomic_DNA"/>
</dbReference>
<accession>A0A9D4H6B1</accession>
<reference evidence="3" key="1">
    <citation type="journal article" date="2019" name="bioRxiv">
        <title>The Genome of the Zebra Mussel, Dreissena polymorpha: A Resource for Invasive Species Research.</title>
        <authorList>
            <person name="McCartney M.A."/>
            <person name="Auch B."/>
            <person name="Kono T."/>
            <person name="Mallez S."/>
            <person name="Zhang Y."/>
            <person name="Obille A."/>
            <person name="Becker A."/>
            <person name="Abrahante J.E."/>
            <person name="Garbe J."/>
            <person name="Badalamenti J.P."/>
            <person name="Herman A."/>
            <person name="Mangelson H."/>
            <person name="Liachko I."/>
            <person name="Sullivan S."/>
            <person name="Sone E.D."/>
            <person name="Koren S."/>
            <person name="Silverstein K.A.T."/>
            <person name="Beckman K.B."/>
            <person name="Gohl D.M."/>
        </authorList>
    </citation>
    <scope>NUCLEOTIDE SEQUENCE</scope>
    <source>
        <strain evidence="3">Duluth1</strain>
        <tissue evidence="3">Whole animal</tissue>
    </source>
</reference>
<dbReference type="Proteomes" id="UP000828390">
    <property type="component" value="Unassembled WGS sequence"/>
</dbReference>
<evidence type="ECO:0000313" key="3">
    <source>
        <dbReference type="EMBL" id="KAH3827759.1"/>
    </source>
</evidence>
<name>A0A9D4H6B1_DREPO</name>
<dbReference type="AlphaFoldDB" id="A0A9D4H6B1"/>
<sequence length="803" mass="89829">MVLVTHSVAVLLALIVVSRADVTTVTTQHAAAPSVTIHPTAAPSVTNHPTAAPSVTNQQTAAPSVTNHPTAAPSVTNHPTAAPSVTTHPTTAAPKASVVTTHHTAAPPTTAHGTGQVHTTAHTAAPATQSSMQNIEHLLNSLQKEMTDFKAFMKQTMSGLARQMILQQFFVEERIRSEGGSGIKQVRNYMAGSKPYHSHTHSSSLAASVHEHANYDRTVGLGEFNAVLNGVDFRTRHNDYRLSMPHRTRKDYDMTEEIPFPDVPPSVLSKHTMAEQIAEMREYFKAFHYQDWHIRDYRPYFKPVMCYLEGAWTTDTRSLIEPFHSDRHFIDATSWFDLQEKIRFMSSSGAKNLNENYSYLPTTIINVTENGEPIYAQWNYRIVCHPITSALNLQDFEPIDDLAVRMLNNYNMSEYSNSKATRFSLAPYGGGHYQKESQSGTYESRRYLHGLMDKIMYEIPGKDNYMGYIEDKAFGLLKLQVDKTNETLNVARYSRHYKYNQPSAMGTTVANRGFSDPSMYVAETSNPRIAKISVTTDCNKVNGTNVCNTYEGRHTYAIPLEVIWLTPLQKWNPYNLTYQNNAAAPGLNRRTGGFSKQTAYNGTSKQFYYITPVDFFIGGATGRDPADTAKDSVGVLDEHGNVCNVTASGIRIFTPNIPGVGKVRIRYPVFPLHHDGNIVFKNLLALQDISMDMKKWSRMFEQKPEVANLDAHPADTHYVLAETHMNPPGTHHHDFYLTAEEMKAIARNGTVVSVYTTENNGHQHALELIMDPAHANFQRLIVKSCDGKPTCWDSHPTLAWKDN</sequence>
<feature type="signal peptide" evidence="2">
    <location>
        <begin position="1"/>
        <end position="20"/>
    </location>
</feature>
<keyword evidence="4" id="KW-1185">Reference proteome</keyword>
<dbReference type="OrthoDB" id="6059742at2759"/>
<feature type="chain" id="PRO_5039578644" evidence="2">
    <location>
        <begin position="21"/>
        <end position="803"/>
    </location>
</feature>
<feature type="region of interest" description="Disordered" evidence="1">
    <location>
        <begin position="39"/>
        <end position="129"/>
    </location>
</feature>
<keyword evidence="2" id="KW-0732">Signal</keyword>
<gene>
    <name evidence="3" type="ORF">DPMN_129701</name>
</gene>
<proteinExistence type="predicted"/>
<organism evidence="3 4">
    <name type="scientific">Dreissena polymorpha</name>
    <name type="common">Zebra mussel</name>
    <name type="synonym">Mytilus polymorpha</name>
    <dbReference type="NCBI Taxonomy" id="45954"/>
    <lineage>
        <taxon>Eukaryota</taxon>
        <taxon>Metazoa</taxon>
        <taxon>Spiralia</taxon>
        <taxon>Lophotrochozoa</taxon>
        <taxon>Mollusca</taxon>
        <taxon>Bivalvia</taxon>
        <taxon>Autobranchia</taxon>
        <taxon>Heteroconchia</taxon>
        <taxon>Euheterodonta</taxon>
        <taxon>Imparidentia</taxon>
        <taxon>Neoheterodontei</taxon>
        <taxon>Myida</taxon>
        <taxon>Dreissenoidea</taxon>
        <taxon>Dreissenidae</taxon>
        <taxon>Dreissena</taxon>
    </lineage>
</organism>
<feature type="compositionally biased region" description="Polar residues" evidence="1">
    <location>
        <begin position="43"/>
        <end position="90"/>
    </location>
</feature>
<evidence type="ECO:0000256" key="2">
    <source>
        <dbReference type="SAM" id="SignalP"/>
    </source>
</evidence>
<evidence type="ECO:0000313" key="4">
    <source>
        <dbReference type="Proteomes" id="UP000828390"/>
    </source>
</evidence>
<reference evidence="3" key="2">
    <citation type="submission" date="2020-11" db="EMBL/GenBank/DDBJ databases">
        <authorList>
            <person name="McCartney M.A."/>
            <person name="Auch B."/>
            <person name="Kono T."/>
            <person name="Mallez S."/>
            <person name="Becker A."/>
            <person name="Gohl D.M."/>
            <person name="Silverstein K.A.T."/>
            <person name="Koren S."/>
            <person name="Bechman K.B."/>
            <person name="Herman A."/>
            <person name="Abrahante J.E."/>
            <person name="Garbe J."/>
        </authorList>
    </citation>
    <scope>NUCLEOTIDE SEQUENCE</scope>
    <source>
        <strain evidence="3">Duluth1</strain>
        <tissue evidence="3">Whole animal</tissue>
    </source>
</reference>
<evidence type="ECO:0000256" key="1">
    <source>
        <dbReference type="SAM" id="MobiDB-lite"/>
    </source>
</evidence>
<protein>
    <submittedName>
        <fullName evidence="3">Uncharacterized protein</fullName>
    </submittedName>
</protein>